<name>A0A1H6RBY2_9ACTN</name>
<dbReference type="EMBL" id="FNYV01000001">
    <property type="protein sequence ID" value="SEI50037.1"/>
    <property type="molecule type" value="Genomic_DNA"/>
</dbReference>
<evidence type="ECO:0000313" key="2">
    <source>
        <dbReference type="Proteomes" id="UP000198707"/>
    </source>
</evidence>
<reference evidence="2" key="1">
    <citation type="submission" date="2016-10" db="EMBL/GenBank/DDBJ databases">
        <authorList>
            <person name="Varghese N."/>
            <person name="Submissions S."/>
        </authorList>
    </citation>
    <scope>NUCLEOTIDE SEQUENCE [LARGE SCALE GENOMIC DNA]</scope>
    <source>
        <strain evidence="2">CGMCC 4.7038</strain>
    </source>
</reference>
<accession>A0A1H6RBY2</accession>
<dbReference type="AlphaFoldDB" id="A0A1H6RBY2"/>
<proteinExistence type="predicted"/>
<protein>
    <submittedName>
        <fullName evidence="1">Uncharacterized protein</fullName>
    </submittedName>
</protein>
<gene>
    <name evidence="1" type="ORF">SAMN05443287_1019</name>
</gene>
<evidence type="ECO:0000313" key="1">
    <source>
        <dbReference type="EMBL" id="SEI50037.1"/>
    </source>
</evidence>
<dbReference type="Proteomes" id="UP000198707">
    <property type="component" value="Unassembled WGS sequence"/>
</dbReference>
<sequence>MQNRRRAGDNAVRAAVSGVAAYLADQDADVNNFADAAVRNDGPAYALNLTALPATAIAALAARTGRTPMEVLRSMPDGRDLRR</sequence>
<dbReference type="STRING" id="1144548.SAMN05443287_1019"/>
<organism evidence="1 2">
    <name type="scientific">Micromonospora phaseoli</name>
    <dbReference type="NCBI Taxonomy" id="1144548"/>
    <lineage>
        <taxon>Bacteria</taxon>
        <taxon>Bacillati</taxon>
        <taxon>Actinomycetota</taxon>
        <taxon>Actinomycetes</taxon>
        <taxon>Micromonosporales</taxon>
        <taxon>Micromonosporaceae</taxon>
        <taxon>Micromonospora</taxon>
    </lineage>
</organism>
<keyword evidence="2" id="KW-1185">Reference proteome</keyword>